<dbReference type="FunFam" id="1.25.40.10:FF:000687">
    <property type="entry name" value="Pentatricopeptide repeat-containing protein At4g33170"/>
    <property type="match status" value="1"/>
</dbReference>
<organism evidence="3 4">
    <name type="scientific">Eruca vesicaria subsp. sativa</name>
    <name type="common">Garden rocket</name>
    <name type="synonym">Eruca sativa</name>
    <dbReference type="NCBI Taxonomy" id="29727"/>
    <lineage>
        <taxon>Eukaryota</taxon>
        <taxon>Viridiplantae</taxon>
        <taxon>Streptophyta</taxon>
        <taxon>Embryophyta</taxon>
        <taxon>Tracheophyta</taxon>
        <taxon>Spermatophyta</taxon>
        <taxon>Magnoliopsida</taxon>
        <taxon>eudicotyledons</taxon>
        <taxon>Gunneridae</taxon>
        <taxon>Pentapetalae</taxon>
        <taxon>rosids</taxon>
        <taxon>malvids</taxon>
        <taxon>Brassicales</taxon>
        <taxon>Brassicaceae</taxon>
        <taxon>Brassiceae</taxon>
        <taxon>Eruca</taxon>
    </lineage>
</organism>
<gene>
    <name evidence="3" type="ORF">ERUC_LOCUS41824</name>
</gene>
<sequence length="843" mass="92866">MHQIVQWSINSSGSIDGIAEGRRRSHHHFTAGTTIPNLLSSRCNCLRFAKGFKSSMIKGPAAKAIKKRLEKDIYGAGSIGLFTESDRERLARKPKPGLEEHSCVEKLTEPTLDKQCFKEMHPSTYQTELNPVTLSSTLLHQLTRHSQQRNLKAGRAVHAQIIRTGASTCTNHANGLVNLYAKCGHLPKAHSIFNAIINKDVVSWNSLITGYSQHGGLASSRAVMQLFREMRAQDVLPNAYTLAGIFKAESSLGSCTVGRQAHALIIKMSSFGDIYVDTSMLGMYCKAGFVEDGLKVFAFMPERNTYTWSTMVSGFATRGRVEEAIKVFSLFLKEKDEESDSDYVFTAVLSSLAATEYVGLGRQIHCLTVKNGLLVFVALNNALVTMYSKCESLSEACKMFDSSDDRNAITWSAMVTGYSQNGESLEAVKLFSRMFSAGIKPSEYTIVGVLNACSDICCVEEGKQLHSFLLKLGFENHLFATTALVDMYAKAGCLEEARKGFNCLQERDVALWTSIISGYVQNSDNEEALLLYCGMKTEGIIPNEPTMASVLKACSSLATLELGKQVHGHTIKHGFSLEVPIGSALSTMYSKCGSLEDGSLVFQRTPNKDVVSWNAMISGLSHNGHGEEALELFEEMLAVGTEPDDVTFVNVISACSHKGFVERGWSYFNKMSDQFGIVPKVDHYACMVDLLSRAGQLKEAKEFIESASVDHGICLWRILLSACKNHGSCELGAYAGEKLMALGSRESSTYVQLSSIYTVLGRMRDVERVWGLMRANGVSKDVGCSWITVKNQCHTFVVGDTMHYRIEEIKDLVRLVSRPMMEEGFTTVLDSCYVEEGTQLVLS</sequence>
<dbReference type="InterPro" id="IPR046960">
    <property type="entry name" value="PPR_At4g14850-like_plant"/>
</dbReference>
<dbReference type="Pfam" id="PF13041">
    <property type="entry name" value="PPR_2"/>
    <property type="match status" value="4"/>
</dbReference>
<dbReference type="PANTHER" id="PTHR47926">
    <property type="entry name" value="PENTATRICOPEPTIDE REPEAT-CONTAINING PROTEIN"/>
    <property type="match status" value="1"/>
</dbReference>
<dbReference type="NCBIfam" id="TIGR00756">
    <property type="entry name" value="PPR"/>
    <property type="match status" value="5"/>
</dbReference>
<dbReference type="FunFam" id="1.25.40.10:FF:001323">
    <property type="entry name" value="Pentatricopeptide repeat-containing protein At2g33680"/>
    <property type="match status" value="1"/>
</dbReference>
<feature type="repeat" description="PPR" evidence="2">
    <location>
        <begin position="200"/>
        <end position="237"/>
    </location>
</feature>
<evidence type="ECO:0000256" key="2">
    <source>
        <dbReference type="PROSITE-ProRule" id="PRU00708"/>
    </source>
</evidence>
<dbReference type="Pfam" id="PF12854">
    <property type="entry name" value="PPR_1"/>
    <property type="match status" value="1"/>
</dbReference>
<feature type="repeat" description="PPR" evidence="2">
    <location>
        <begin position="609"/>
        <end position="643"/>
    </location>
</feature>
<evidence type="ECO:0000256" key="1">
    <source>
        <dbReference type="ARBA" id="ARBA00022737"/>
    </source>
</evidence>
<accession>A0ABC8LZJ3</accession>
<dbReference type="EMBL" id="CAKOAT010830709">
    <property type="protein sequence ID" value="CAH8389341.1"/>
    <property type="molecule type" value="Genomic_DNA"/>
</dbReference>
<dbReference type="PROSITE" id="PS51375">
    <property type="entry name" value="PPR"/>
    <property type="match status" value="5"/>
</dbReference>
<dbReference type="Proteomes" id="UP001642260">
    <property type="component" value="Unassembled WGS sequence"/>
</dbReference>
<evidence type="ECO:0000313" key="4">
    <source>
        <dbReference type="Proteomes" id="UP001642260"/>
    </source>
</evidence>
<dbReference type="InterPro" id="IPR002885">
    <property type="entry name" value="PPR_rpt"/>
</dbReference>
<dbReference type="GO" id="GO:0099402">
    <property type="term" value="P:plant organ development"/>
    <property type="evidence" value="ECO:0007669"/>
    <property type="project" value="UniProtKB-ARBA"/>
</dbReference>
<dbReference type="PANTHER" id="PTHR47926:SF521">
    <property type="entry name" value="PENTATRICOPEPTIDE REPEAT-CONTAINING PROTEIN"/>
    <property type="match status" value="1"/>
</dbReference>
<dbReference type="FunFam" id="1.25.40.10:FF:000158">
    <property type="entry name" value="pentatricopeptide repeat-containing protein At2g33680"/>
    <property type="match status" value="1"/>
</dbReference>
<comment type="caution">
    <text evidence="3">The sequence shown here is derived from an EMBL/GenBank/DDBJ whole genome shotgun (WGS) entry which is preliminary data.</text>
</comment>
<dbReference type="FunFam" id="1.25.40.10:FF:000031">
    <property type="entry name" value="Pentatricopeptide repeat-containing protein mitochondrial"/>
    <property type="match status" value="1"/>
</dbReference>
<evidence type="ECO:0000313" key="3">
    <source>
        <dbReference type="EMBL" id="CAH8389341.1"/>
    </source>
</evidence>
<reference evidence="3 4" key="1">
    <citation type="submission" date="2022-03" db="EMBL/GenBank/DDBJ databases">
        <authorList>
            <person name="Macdonald S."/>
            <person name="Ahmed S."/>
            <person name="Newling K."/>
        </authorList>
    </citation>
    <scope>NUCLEOTIDE SEQUENCE [LARGE SCALE GENOMIC DNA]</scope>
</reference>
<dbReference type="FunFam" id="1.25.40.10:FF:000955">
    <property type="entry name" value="Tetratricopeptide repeat (TPR)-like superfamily protein"/>
    <property type="match status" value="1"/>
</dbReference>
<dbReference type="Gene3D" id="1.25.40.10">
    <property type="entry name" value="Tetratricopeptide repeat domain"/>
    <property type="match status" value="5"/>
</dbReference>
<evidence type="ECO:0008006" key="5">
    <source>
        <dbReference type="Google" id="ProtNLM"/>
    </source>
</evidence>
<dbReference type="AlphaFoldDB" id="A0ABC8LZJ3"/>
<keyword evidence="1" id="KW-0677">Repeat</keyword>
<dbReference type="InterPro" id="IPR046848">
    <property type="entry name" value="E_motif"/>
</dbReference>
<dbReference type="Pfam" id="PF20431">
    <property type="entry name" value="E_motif"/>
    <property type="match status" value="1"/>
</dbReference>
<feature type="repeat" description="PPR" evidence="2">
    <location>
        <begin position="508"/>
        <end position="542"/>
    </location>
</feature>
<dbReference type="InterPro" id="IPR011990">
    <property type="entry name" value="TPR-like_helical_dom_sf"/>
</dbReference>
<proteinExistence type="predicted"/>
<feature type="repeat" description="PPR" evidence="2">
    <location>
        <begin position="407"/>
        <end position="441"/>
    </location>
</feature>
<keyword evidence="4" id="KW-1185">Reference proteome</keyword>
<name>A0ABC8LZJ3_ERUVS</name>
<protein>
    <recommendedName>
        <fullName evidence="5">Pentatricopeptide repeat-containing protein</fullName>
    </recommendedName>
</protein>
<feature type="repeat" description="PPR" evidence="2">
    <location>
        <begin position="304"/>
        <end position="334"/>
    </location>
</feature>